<dbReference type="SMART" id="SM00028">
    <property type="entry name" value="TPR"/>
    <property type="match status" value="6"/>
</dbReference>
<dbReference type="SUPFAM" id="SSF48452">
    <property type="entry name" value="TPR-like"/>
    <property type="match status" value="4"/>
</dbReference>
<dbReference type="AlphaFoldDB" id="A0A7W7Q9T5"/>
<dbReference type="PANTHER" id="PTHR45641:SF19">
    <property type="entry name" value="NEPHROCYSTIN-3"/>
    <property type="match status" value="1"/>
</dbReference>
<proteinExistence type="predicted"/>
<evidence type="ECO:0000313" key="3">
    <source>
        <dbReference type="EMBL" id="MBB4909528.1"/>
    </source>
</evidence>
<evidence type="ECO:0000256" key="1">
    <source>
        <dbReference type="ARBA" id="ARBA00022737"/>
    </source>
</evidence>
<dbReference type="Gene3D" id="3.40.50.300">
    <property type="entry name" value="P-loop containing nucleotide triphosphate hydrolases"/>
    <property type="match status" value="1"/>
</dbReference>
<name>A0A7W7Q9T5_9PSEU</name>
<gene>
    <name evidence="3" type="ORF">FHR82_005786</name>
</gene>
<protein>
    <submittedName>
        <fullName evidence="3">Tetratricopeptide (TPR) repeat protein</fullName>
    </submittedName>
</protein>
<keyword evidence="1" id="KW-0677">Repeat</keyword>
<dbReference type="Pfam" id="PF13374">
    <property type="entry name" value="TPR_10"/>
    <property type="match status" value="2"/>
</dbReference>
<evidence type="ECO:0000256" key="2">
    <source>
        <dbReference type="ARBA" id="ARBA00022803"/>
    </source>
</evidence>
<dbReference type="RefSeq" id="WP_184813629.1">
    <property type="nucleotide sequence ID" value="NZ_JACHJQ010000006.1"/>
</dbReference>
<dbReference type="PANTHER" id="PTHR45641">
    <property type="entry name" value="TETRATRICOPEPTIDE REPEAT PROTEIN (AFU_ORTHOLOGUE AFUA_6G03870)"/>
    <property type="match status" value="1"/>
</dbReference>
<dbReference type="Proteomes" id="UP000520767">
    <property type="component" value="Unassembled WGS sequence"/>
</dbReference>
<evidence type="ECO:0000313" key="4">
    <source>
        <dbReference type="Proteomes" id="UP000520767"/>
    </source>
</evidence>
<sequence length="938" mass="101956">MTAERGGEDQVPVRNEVSGWAHNVVQARHIDKVYLSSPGSPVADGQVVVGPVPREPQHFQRREQVGELARLAGAGAPAVVCAVTGQRGVGKTQLVGAYARQRIRDGWLTAWIPGETADAVAAGLGELADALGLRREGEDDATVLVRVRNLLQTRRDPALLVFDNVTDPEHVTPYLPATGSTQIVLTSASHAVERLGTRVPVDLFSPDTATRFLSGSTGIQDEAGARELAAKLGHLPLALAQAAARIARPPRAGDYGTYLRLLEDVSLEQALTARSGDPYPLGAAEAVLLAVEPFLAQETAAELAVLDLLGVLSPDGVSRALLDVDDDLLNRLFEASLIEFAGGPGDAVVVMHRLTQRVLRERANHDLPSVVARAAHLLNEATFASQEAWQRRDQGDELVRHIDALWEHRSPPVIQEVLVLRRWAVRQLDHAMAADRAVRLAEEVHADHRRLCDDDDPGRLGALLALATTCQRTGRLDDAIQLHEQGLAATRRFLGDEDPNVLIAAGNLSSAYREAGRLDEAITLLERTLPAARRMLGDDHETTQNTTGQLAAAYQRAGRVADAIRLFQQVFTSARRMLGDDDLFTLDAADSLACAHHAAHEPDTAIEHLEPVLAAGRRRHGDNHPFTLRAASNLAGMYGAAGRLDEAIPLYERILGDQRRLFGDHDLDAFFTANSLVDTYRTAGRLEEATRLAEQNLADRRQVLGDNHPDTLDSAAMLAHVHLEAGRHDEAIRLYEQTLATRRRVMGDDHPDTISAAASLGLAYHDAGRADDAMTQYERTLADSRRVHGEDHEVTRALTAALADWYRSAGRPDQEVPLRAQIFVTARRLRGDTHPDTVGAAGNLAVAYLEGGRPDLAIPYLERAFSESEKTHGGADARTLTLGHNLACAYRDAGRQDEATVLFRRTGIIAMRTLGKDNPLTQAARNHLRPPTDGDSKT</sequence>
<keyword evidence="2" id="KW-0802">TPR repeat</keyword>
<dbReference type="InterPro" id="IPR019734">
    <property type="entry name" value="TPR_rpt"/>
</dbReference>
<dbReference type="SUPFAM" id="SSF52540">
    <property type="entry name" value="P-loop containing nucleoside triphosphate hydrolases"/>
    <property type="match status" value="1"/>
</dbReference>
<dbReference type="Gene3D" id="1.25.40.10">
    <property type="entry name" value="Tetratricopeptide repeat domain"/>
    <property type="match status" value="3"/>
</dbReference>
<dbReference type="Pfam" id="PF13424">
    <property type="entry name" value="TPR_12"/>
    <property type="match status" value="4"/>
</dbReference>
<reference evidence="3 4" key="1">
    <citation type="submission" date="2020-08" db="EMBL/GenBank/DDBJ databases">
        <title>Genomic Encyclopedia of Type Strains, Phase III (KMG-III): the genomes of soil and plant-associated and newly described type strains.</title>
        <authorList>
            <person name="Whitman W."/>
        </authorList>
    </citation>
    <scope>NUCLEOTIDE SEQUENCE [LARGE SCALE GENOMIC DNA]</scope>
    <source>
        <strain evidence="3 4">CECT 8960</strain>
    </source>
</reference>
<organism evidence="3 4">
    <name type="scientific">Actinophytocola algeriensis</name>
    <dbReference type="NCBI Taxonomy" id="1768010"/>
    <lineage>
        <taxon>Bacteria</taxon>
        <taxon>Bacillati</taxon>
        <taxon>Actinomycetota</taxon>
        <taxon>Actinomycetes</taxon>
        <taxon>Pseudonocardiales</taxon>
        <taxon>Pseudonocardiaceae</taxon>
    </lineage>
</organism>
<dbReference type="EMBL" id="JACHJQ010000006">
    <property type="protein sequence ID" value="MBB4909528.1"/>
    <property type="molecule type" value="Genomic_DNA"/>
</dbReference>
<comment type="caution">
    <text evidence="3">The sequence shown here is derived from an EMBL/GenBank/DDBJ whole genome shotgun (WGS) entry which is preliminary data.</text>
</comment>
<dbReference type="InterPro" id="IPR011990">
    <property type="entry name" value="TPR-like_helical_dom_sf"/>
</dbReference>
<dbReference type="InterPro" id="IPR027417">
    <property type="entry name" value="P-loop_NTPase"/>
</dbReference>
<accession>A0A7W7Q9T5</accession>
<keyword evidence="4" id="KW-1185">Reference proteome</keyword>